<accession>Q03RD4</accession>
<organism evidence="1 2">
    <name type="scientific">Levilactobacillus brevis (strain ATCC 367 / BCRC 12310 / CIP 105137 / JCM 1170 / LMG 11437 / NCIMB 947 / NCTC 947)</name>
    <name type="common">Lactobacillus brevis</name>
    <dbReference type="NCBI Taxonomy" id="387344"/>
    <lineage>
        <taxon>Bacteria</taxon>
        <taxon>Bacillati</taxon>
        <taxon>Bacillota</taxon>
        <taxon>Bacilli</taxon>
        <taxon>Lactobacillales</taxon>
        <taxon>Lactobacillaceae</taxon>
        <taxon>Levilactobacillus</taxon>
    </lineage>
</organism>
<name>Q03RD4_LEVBA</name>
<dbReference type="AlphaFoldDB" id="Q03RD4"/>
<dbReference type="PATRIC" id="fig|387344.15.peg.1078"/>
<dbReference type="HOGENOM" id="CLU_2935675_0_0_9"/>
<reference evidence="1 2" key="1">
    <citation type="journal article" date="2006" name="Proc. Natl. Acad. Sci. U.S.A.">
        <title>Comparative genomics of the lactic acid bacteria.</title>
        <authorList>
            <person name="Makarova K."/>
            <person name="Slesarev A."/>
            <person name="Wolf Y."/>
            <person name="Sorokin A."/>
            <person name="Mirkin B."/>
            <person name="Koonin E."/>
            <person name="Pavlov A."/>
            <person name="Pavlova N."/>
            <person name="Karamychev V."/>
            <person name="Polouchine N."/>
            <person name="Shakhova V."/>
            <person name="Grigoriev I."/>
            <person name="Lou Y."/>
            <person name="Rohksar D."/>
            <person name="Lucas S."/>
            <person name="Huang K."/>
            <person name="Goodstein D.M."/>
            <person name="Hawkins T."/>
            <person name="Plengvidhya V."/>
            <person name="Welker D."/>
            <person name="Hughes J."/>
            <person name="Goh Y."/>
            <person name="Benson A."/>
            <person name="Baldwin K."/>
            <person name="Lee J.H."/>
            <person name="Diaz-Muniz I."/>
            <person name="Dosti B."/>
            <person name="Smeianov V."/>
            <person name="Wechter W."/>
            <person name="Barabote R."/>
            <person name="Lorca G."/>
            <person name="Altermann E."/>
            <person name="Barrangou R."/>
            <person name="Ganesan B."/>
            <person name="Xie Y."/>
            <person name="Rawsthorne H."/>
            <person name="Tamir D."/>
            <person name="Parker C."/>
            <person name="Breidt F."/>
            <person name="Broadbent J."/>
            <person name="Hutkins R."/>
            <person name="O'Sullivan D."/>
            <person name="Steele J."/>
            <person name="Unlu G."/>
            <person name="Saier M."/>
            <person name="Klaenhammer T."/>
            <person name="Richardson P."/>
            <person name="Kozyavkin S."/>
            <person name="Weimer B."/>
            <person name="Mills D."/>
        </authorList>
    </citation>
    <scope>NUCLEOTIDE SEQUENCE [LARGE SCALE GENOMIC DNA]</scope>
    <source>
        <strain evidence="2">ATCC 367 / BCRC 12310 / CIP 105137 / JCM 1170 / LMG 11437 / NCIMB 947 / NCTC 947</strain>
    </source>
</reference>
<protein>
    <submittedName>
        <fullName evidence="1">Uncharacterized protein</fullName>
    </submittedName>
</protein>
<dbReference type="Proteomes" id="UP000001652">
    <property type="component" value="Chromosome"/>
</dbReference>
<dbReference type="RefSeq" id="WP_011667868.1">
    <property type="nucleotide sequence ID" value="NC_008497.1"/>
</dbReference>
<evidence type="ECO:0000313" key="1">
    <source>
        <dbReference type="EMBL" id="ABJ64238.1"/>
    </source>
</evidence>
<keyword evidence="2" id="KW-1185">Reference proteome</keyword>
<evidence type="ECO:0000313" key="2">
    <source>
        <dbReference type="Proteomes" id="UP000001652"/>
    </source>
</evidence>
<dbReference type="STRING" id="387344.LVIS_1106"/>
<sequence>MNITRKPAASMKGEELLTQCAYVNGVLERFMKSNSDDTFYNGLLQYWDSLKREILKRMSR</sequence>
<proteinExistence type="predicted"/>
<gene>
    <name evidence="1" type="ordered locus">LVIS_1106</name>
</gene>
<dbReference type="EMBL" id="CP000416">
    <property type="protein sequence ID" value="ABJ64238.1"/>
    <property type="molecule type" value="Genomic_DNA"/>
</dbReference>
<dbReference type="KEGG" id="lbr:LVIS_1106"/>